<reference evidence="1 2" key="1">
    <citation type="submission" date="2015-01" db="EMBL/GenBank/DDBJ databases">
        <title>Genome of allotetraploid Gossypium barbadense reveals genomic plasticity and fiber elongation in cotton evolution.</title>
        <authorList>
            <person name="Chen X."/>
            <person name="Liu X."/>
            <person name="Zhao B."/>
            <person name="Zheng H."/>
            <person name="Hu Y."/>
            <person name="Lu G."/>
            <person name="Yang C."/>
            <person name="Chen J."/>
            <person name="Shan C."/>
            <person name="Zhang L."/>
            <person name="Zhou Y."/>
            <person name="Wang L."/>
            <person name="Guo W."/>
            <person name="Bai Y."/>
            <person name="Ruan J."/>
            <person name="Shangguan X."/>
            <person name="Mao Y."/>
            <person name="Jiang J."/>
            <person name="Zhu Y."/>
            <person name="Lei J."/>
            <person name="Kang H."/>
            <person name="Chen S."/>
            <person name="He X."/>
            <person name="Wang R."/>
            <person name="Wang Y."/>
            <person name="Chen J."/>
            <person name="Wang L."/>
            <person name="Yu S."/>
            <person name="Wang B."/>
            <person name="Wei J."/>
            <person name="Song S."/>
            <person name="Lu X."/>
            <person name="Gao Z."/>
            <person name="Gu W."/>
            <person name="Deng X."/>
            <person name="Ma D."/>
            <person name="Wang S."/>
            <person name="Liang W."/>
            <person name="Fang L."/>
            <person name="Cai C."/>
            <person name="Zhu X."/>
            <person name="Zhou B."/>
            <person name="Zhang Y."/>
            <person name="Chen Z."/>
            <person name="Xu S."/>
            <person name="Zhu R."/>
            <person name="Wang S."/>
            <person name="Zhang T."/>
            <person name="Zhao G."/>
        </authorList>
    </citation>
    <scope>NUCLEOTIDE SEQUENCE [LARGE SCALE GENOMIC DNA]</scope>
    <source>
        <strain evidence="2">cv. Xinhai21</strain>
        <tissue evidence="1">Leaf</tissue>
    </source>
</reference>
<accession>A0A2P5WFR4</accession>
<protein>
    <submittedName>
        <fullName evidence="1">Uncharacterized protein</fullName>
    </submittedName>
</protein>
<organism evidence="1 2">
    <name type="scientific">Gossypium barbadense</name>
    <name type="common">Sea Island cotton</name>
    <name type="synonym">Hibiscus barbadensis</name>
    <dbReference type="NCBI Taxonomy" id="3634"/>
    <lineage>
        <taxon>Eukaryota</taxon>
        <taxon>Viridiplantae</taxon>
        <taxon>Streptophyta</taxon>
        <taxon>Embryophyta</taxon>
        <taxon>Tracheophyta</taxon>
        <taxon>Spermatophyta</taxon>
        <taxon>Magnoliopsida</taxon>
        <taxon>eudicotyledons</taxon>
        <taxon>Gunneridae</taxon>
        <taxon>Pentapetalae</taxon>
        <taxon>rosids</taxon>
        <taxon>malvids</taxon>
        <taxon>Malvales</taxon>
        <taxon>Malvaceae</taxon>
        <taxon>Malvoideae</taxon>
        <taxon>Gossypium</taxon>
    </lineage>
</organism>
<evidence type="ECO:0000313" key="1">
    <source>
        <dbReference type="EMBL" id="PPR89901.1"/>
    </source>
</evidence>
<gene>
    <name evidence="1" type="ORF">GOBAR_AA30783</name>
</gene>
<sequence>MVFATRHIDDSALCLRCMRAEEDVRLRCMRAEEDVLHAIRRCPLENDFWKFLYYNPEKHEGLKVSVDCQRRFIDTYHLDYSTVTHLTDQIPRPTIRRWCPPSPGLVKINLDGSFSFRSGRWWLIIMKKLQIHELGKHLREEVPQHLLVLLESEKAI</sequence>
<dbReference type="Proteomes" id="UP000239757">
    <property type="component" value="Unassembled WGS sequence"/>
</dbReference>
<dbReference type="AlphaFoldDB" id="A0A2P5WFR4"/>
<evidence type="ECO:0000313" key="2">
    <source>
        <dbReference type="Proteomes" id="UP000239757"/>
    </source>
</evidence>
<dbReference type="EMBL" id="KZ667786">
    <property type="protein sequence ID" value="PPR89901.1"/>
    <property type="molecule type" value="Genomic_DNA"/>
</dbReference>
<name>A0A2P5WFR4_GOSBA</name>
<proteinExistence type="predicted"/>